<proteinExistence type="inferred from homology"/>
<keyword evidence="1" id="KW-0488">Methylation</keyword>
<dbReference type="PANTHER" id="PTHR43531">
    <property type="entry name" value="PROTEIN ICFG"/>
    <property type="match status" value="1"/>
</dbReference>
<protein>
    <submittedName>
        <fullName evidence="6">Methyl-accepting chemotaxis protein</fullName>
    </submittedName>
</protein>
<feature type="transmembrane region" description="Helical" evidence="4">
    <location>
        <begin position="201"/>
        <end position="223"/>
    </location>
</feature>
<evidence type="ECO:0000256" key="1">
    <source>
        <dbReference type="ARBA" id="ARBA00022481"/>
    </source>
</evidence>
<evidence type="ECO:0000313" key="6">
    <source>
        <dbReference type="EMBL" id="MDR7306991.1"/>
    </source>
</evidence>
<keyword evidence="3" id="KW-0807">Transducer</keyword>
<dbReference type="SUPFAM" id="SSF58104">
    <property type="entry name" value="Methyl-accepting chemotaxis protein (MCP) signaling domain"/>
    <property type="match status" value="1"/>
</dbReference>
<dbReference type="SMART" id="SM00283">
    <property type="entry name" value="MA"/>
    <property type="match status" value="1"/>
</dbReference>
<evidence type="ECO:0000259" key="5">
    <source>
        <dbReference type="PROSITE" id="PS50111"/>
    </source>
</evidence>
<comment type="caution">
    <text evidence="6">The sequence shown here is derived from an EMBL/GenBank/DDBJ whole genome shotgun (WGS) entry which is preliminary data.</text>
</comment>
<dbReference type="InterPro" id="IPR004089">
    <property type="entry name" value="MCPsignal_dom"/>
</dbReference>
<dbReference type="EMBL" id="JAVDXO010000004">
    <property type="protein sequence ID" value="MDR7306991.1"/>
    <property type="molecule type" value="Genomic_DNA"/>
</dbReference>
<evidence type="ECO:0000313" key="7">
    <source>
        <dbReference type="Proteomes" id="UP001268089"/>
    </source>
</evidence>
<keyword evidence="4" id="KW-1133">Transmembrane helix</keyword>
<evidence type="ECO:0000256" key="3">
    <source>
        <dbReference type="PROSITE-ProRule" id="PRU00284"/>
    </source>
</evidence>
<keyword evidence="4" id="KW-0472">Membrane</keyword>
<dbReference type="InterPro" id="IPR004090">
    <property type="entry name" value="Chemotax_Me-accpt_rcpt"/>
</dbReference>
<dbReference type="Gene3D" id="1.10.287.950">
    <property type="entry name" value="Methyl-accepting chemotaxis protein"/>
    <property type="match status" value="1"/>
</dbReference>
<comment type="similarity">
    <text evidence="2">Belongs to the methyl-accepting chemotaxis (MCP) protein family.</text>
</comment>
<gene>
    <name evidence="6" type="ORF">J2X15_002277</name>
</gene>
<sequence>MRLPILWFLRLPLGAKIGLPPAFATICLLVISGIAWFANSGLSRELHQVADQGMVNIDQAHRYESALQELQLGATQVVAALALQRDAPILDSMKARLGGKLAEFEKTIVSATQAVGTPAPDSAESELADDLQAITESVATYRASYDKVFAVPAGDATAAGNALSMLNDAHRVAADKVAILLSREASAAQQSLDKGDALATLNVRLIVGCVSLSVLLSTLISWLCSRYLTQLLRQGGAIAAALERGNLTLRADVEPHDVAGRTVRALSDVSTNLSRLVTEVRDAATQVELASREIEAGNHDLSHRTEQQASILEETAASMEDLSATVTRNAGNVQQANQLAMTASAVATRGGEVVHQVVETMKGINASSRKIADIISVIDGIAFQTNILALNAAVEAARAGEQGRGFAVVASEVRSLAGRSAEAAKEIKQLIHASVERVDAGSALVDQAGATMTEVVSAIRRATEIMGEISAASAEQNDGVRQVGEAVTEMDRTTQQNAALVEQMAAAASALKSQATGLVQIVAVFKLG</sequence>
<dbReference type="PRINTS" id="PR00260">
    <property type="entry name" value="CHEMTRNSDUCR"/>
</dbReference>
<organism evidence="6 7">
    <name type="scientific">Rhodoferax saidenbachensis</name>
    <dbReference type="NCBI Taxonomy" id="1484693"/>
    <lineage>
        <taxon>Bacteria</taxon>
        <taxon>Pseudomonadati</taxon>
        <taxon>Pseudomonadota</taxon>
        <taxon>Betaproteobacteria</taxon>
        <taxon>Burkholderiales</taxon>
        <taxon>Comamonadaceae</taxon>
        <taxon>Rhodoferax</taxon>
    </lineage>
</organism>
<dbReference type="PROSITE" id="PS50111">
    <property type="entry name" value="CHEMOTAXIS_TRANSDUC_2"/>
    <property type="match status" value="1"/>
</dbReference>
<evidence type="ECO:0000256" key="4">
    <source>
        <dbReference type="SAM" id="Phobius"/>
    </source>
</evidence>
<feature type="domain" description="Methyl-accepting transducer" evidence="5">
    <location>
        <begin position="283"/>
        <end position="512"/>
    </location>
</feature>
<feature type="transmembrane region" description="Helical" evidence="4">
    <location>
        <begin position="20"/>
        <end position="38"/>
    </location>
</feature>
<keyword evidence="7" id="KW-1185">Reference proteome</keyword>
<dbReference type="Pfam" id="PF00015">
    <property type="entry name" value="MCPsignal"/>
    <property type="match status" value="1"/>
</dbReference>
<dbReference type="PANTHER" id="PTHR43531:SF14">
    <property type="entry name" value="METHYL-ACCEPTING CHEMOTAXIS PROTEIN I-RELATED"/>
    <property type="match status" value="1"/>
</dbReference>
<evidence type="ECO:0000256" key="2">
    <source>
        <dbReference type="ARBA" id="ARBA00029447"/>
    </source>
</evidence>
<accession>A0ABU1ZR15</accession>
<dbReference type="Proteomes" id="UP001268089">
    <property type="component" value="Unassembled WGS sequence"/>
</dbReference>
<dbReference type="RefSeq" id="WP_310342787.1">
    <property type="nucleotide sequence ID" value="NZ_JAVDXO010000004.1"/>
</dbReference>
<dbReference type="CDD" id="cd11386">
    <property type="entry name" value="MCP_signal"/>
    <property type="match status" value="1"/>
</dbReference>
<name>A0ABU1ZR15_9BURK</name>
<dbReference type="InterPro" id="IPR051310">
    <property type="entry name" value="MCP_chemotaxis"/>
</dbReference>
<keyword evidence="4" id="KW-0812">Transmembrane</keyword>
<reference evidence="6 7" key="1">
    <citation type="submission" date="2023-07" db="EMBL/GenBank/DDBJ databases">
        <title>Sorghum-associated microbial communities from plants grown in Nebraska, USA.</title>
        <authorList>
            <person name="Schachtman D."/>
        </authorList>
    </citation>
    <scope>NUCLEOTIDE SEQUENCE [LARGE SCALE GENOMIC DNA]</scope>
    <source>
        <strain evidence="6 7">BE308</strain>
    </source>
</reference>